<dbReference type="InterPro" id="IPR029062">
    <property type="entry name" value="Class_I_gatase-like"/>
</dbReference>
<dbReference type="HOGENOM" id="CLU_071837_2_2_2"/>
<keyword evidence="6 12" id="KW-0378">Hydrolase</keyword>
<evidence type="ECO:0000256" key="1">
    <source>
        <dbReference type="ARBA" id="ARBA00004496"/>
    </source>
</evidence>
<evidence type="ECO:0000256" key="4">
    <source>
        <dbReference type="ARBA" id="ARBA00022490"/>
    </source>
</evidence>
<dbReference type="RefSeq" id="WP_011972909.1">
    <property type="nucleotide sequence ID" value="NC_009635.1"/>
</dbReference>
<evidence type="ECO:0000256" key="13">
    <source>
        <dbReference type="PIRSR" id="PIRSR000495-1"/>
    </source>
</evidence>
<comment type="subcellular location">
    <subcellularLocation>
        <location evidence="1 12">Cytoplasm</location>
    </subcellularLocation>
</comment>
<dbReference type="AlphaFoldDB" id="A6UTF5"/>
<dbReference type="CDD" id="cd01748">
    <property type="entry name" value="GATase1_IGP_Synthase"/>
    <property type="match status" value="1"/>
</dbReference>
<dbReference type="GeneID" id="5327450"/>
<keyword evidence="4 12" id="KW-0963">Cytoplasm</keyword>
<reference evidence="15" key="1">
    <citation type="submission" date="2007-06" db="EMBL/GenBank/DDBJ databases">
        <title>Complete sequence of Methanococcus aeolicus Nankai-3.</title>
        <authorList>
            <consortium name="US DOE Joint Genome Institute"/>
            <person name="Copeland A."/>
            <person name="Lucas S."/>
            <person name="Lapidus A."/>
            <person name="Barry K."/>
            <person name="Glavina del Rio T."/>
            <person name="Dalin E."/>
            <person name="Tice H."/>
            <person name="Pitluck S."/>
            <person name="Chain P."/>
            <person name="Malfatti S."/>
            <person name="Shin M."/>
            <person name="Vergez L."/>
            <person name="Schmutz J."/>
            <person name="Larimer F."/>
            <person name="Land M."/>
            <person name="Hauser L."/>
            <person name="Kyrpides N."/>
            <person name="Lykidis A."/>
            <person name="Sieprawska-Lupa M."/>
            <person name="Whitman W.B."/>
            <person name="Richardson P."/>
        </authorList>
    </citation>
    <scope>NUCLEOTIDE SEQUENCE [LARGE SCALE GENOMIC DNA]</scope>
    <source>
        <strain evidence="15">Nankai-3</strain>
    </source>
</reference>
<evidence type="ECO:0000313" key="16">
    <source>
        <dbReference type="Proteomes" id="UP000001106"/>
    </source>
</evidence>
<keyword evidence="8 12" id="KW-0368">Histidine biosynthesis</keyword>
<dbReference type="MEROPS" id="C26.965"/>
<gene>
    <name evidence="12" type="primary">hisH</name>
    <name evidence="15" type="ordered locus">Maeo_0185</name>
</gene>
<accession>A6UTF5</accession>
<dbReference type="GO" id="GO:0016829">
    <property type="term" value="F:lyase activity"/>
    <property type="evidence" value="ECO:0007669"/>
    <property type="project" value="UniProtKB-KW"/>
</dbReference>
<dbReference type="Gene3D" id="3.40.50.880">
    <property type="match status" value="1"/>
</dbReference>
<dbReference type="OrthoDB" id="33401at2157"/>
<name>A6UTF5_META3</name>
<dbReference type="Pfam" id="PF00117">
    <property type="entry name" value="GATase"/>
    <property type="match status" value="1"/>
</dbReference>
<dbReference type="GO" id="GO:0005737">
    <property type="term" value="C:cytoplasm"/>
    <property type="evidence" value="ECO:0007669"/>
    <property type="project" value="UniProtKB-SubCell"/>
</dbReference>
<dbReference type="eggNOG" id="arCOG00089">
    <property type="taxonomic scope" value="Archaea"/>
</dbReference>
<dbReference type="GO" id="GO:0000105">
    <property type="term" value="P:L-histidine biosynthetic process"/>
    <property type="evidence" value="ECO:0007669"/>
    <property type="project" value="UniProtKB-UniRule"/>
</dbReference>
<dbReference type="EC" id="4.3.2.10" evidence="12"/>
<feature type="active site" evidence="12 13">
    <location>
        <position position="186"/>
    </location>
</feature>
<evidence type="ECO:0000256" key="7">
    <source>
        <dbReference type="ARBA" id="ARBA00022962"/>
    </source>
</evidence>
<dbReference type="InterPro" id="IPR010139">
    <property type="entry name" value="Imidazole-glycPsynth_HisH"/>
</dbReference>
<feature type="domain" description="Glutamine amidotransferase" evidence="14">
    <location>
        <begin position="5"/>
        <end position="202"/>
    </location>
</feature>
<evidence type="ECO:0000256" key="10">
    <source>
        <dbReference type="ARBA" id="ARBA00047838"/>
    </source>
</evidence>
<feature type="active site" evidence="12 13">
    <location>
        <position position="188"/>
    </location>
</feature>
<keyword evidence="16" id="KW-1185">Reference proteome</keyword>
<dbReference type="EMBL" id="CP000743">
    <property type="protein sequence ID" value="ABR55777.1"/>
    <property type="molecule type" value="Genomic_DNA"/>
</dbReference>
<dbReference type="HAMAP" id="MF_00278">
    <property type="entry name" value="HisH"/>
    <property type="match status" value="1"/>
</dbReference>
<evidence type="ECO:0000256" key="11">
    <source>
        <dbReference type="ARBA" id="ARBA00049534"/>
    </source>
</evidence>
<comment type="catalytic activity">
    <reaction evidence="11 12">
        <text>L-glutamine + H2O = L-glutamate + NH4(+)</text>
        <dbReference type="Rhea" id="RHEA:15889"/>
        <dbReference type="ChEBI" id="CHEBI:15377"/>
        <dbReference type="ChEBI" id="CHEBI:28938"/>
        <dbReference type="ChEBI" id="CHEBI:29985"/>
        <dbReference type="ChEBI" id="CHEBI:58359"/>
        <dbReference type="EC" id="3.5.1.2"/>
    </reaction>
</comment>
<evidence type="ECO:0000256" key="5">
    <source>
        <dbReference type="ARBA" id="ARBA00022605"/>
    </source>
</evidence>
<dbReference type="SUPFAM" id="SSF52317">
    <property type="entry name" value="Class I glutamine amidotransferase-like"/>
    <property type="match status" value="1"/>
</dbReference>
<dbReference type="KEGG" id="mae:Maeo_0185"/>
<dbReference type="Proteomes" id="UP000001106">
    <property type="component" value="Chromosome"/>
</dbReference>
<dbReference type="UniPathway" id="UPA00031">
    <property type="reaction ID" value="UER00010"/>
</dbReference>
<dbReference type="PANTHER" id="PTHR42701">
    <property type="entry name" value="IMIDAZOLE GLYCEROL PHOSPHATE SYNTHASE SUBUNIT HISH"/>
    <property type="match status" value="1"/>
</dbReference>
<dbReference type="PROSITE" id="PS51273">
    <property type="entry name" value="GATASE_TYPE_1"/>
    <property type="match status" value="1"/>
</dbReference>
<evidence type="ECO:0000256" key="2">
    <source>
        <dbReference type="ARBA" id="ARBA00005091"/>
    </source>
</evidence>
<comment type="pathway">
    <text evidence="2 12">Amino-acid biosynthesis; L-histidine biosynthesis; L-histidine from 5-phospho-alpha-D-ribose 1-diphosphate: step 5/9.</text>
</comment>
<keyword evidence="7 12" id="KW-0315">Glutamine amidotransferase</keyword>
<evidence type="ECO:0000256" key="3">
    <source>
        <dbReference type="ARBA" id="ARBA00011152"/>
    </source>
</evidence>
<organism evidence="15 16">
    <name type="scientific">Methanococcus aeolicus (strain ATCC BAA-1280 / DSM 17508 / OCM 812 / Nankai-3)</name>
    <dbReference type="NCBI Taxonomy" id="419665"/>
    <lineage>
        <taxon>Archaea</taxon>
        <taxon>Methanobacteriati</taxon>
        <taxon>Methanobacteriota</taxon>
        <taxon>Methanomada group</taxon>
        <taxon>Methanococci</taxon>
        <taxon>Methanococcales</taxon>
        <taxon>Methanococcaceae</taxon>
        <taxon>Methanococcus</taxon>
    </lineage>
</organism>
<comment type="function">
    <text evidence="12">IGPS catalyzes the conversion of PRFAR and glutamine to IGP, AICAR and glutamate. The HisH subunit catalyzes the hydrolysis of glutamine to glutamate and ammonia as part of the synthesis of IGP and AICAR. The resulting ammonia molecule is channeled to the active site of HisF.</text>
</comment>
<dbReference type="STRING" id="419665.Maeo_0185"/>
<dbReference type="FunFam" id="3.40.50.880:FF:000009">
    <property type="entry name" value="Imidazole glycerol phosphate synthase subunit HisH"/>
    <property type="match status" value="1"/>
</dbReference>
<evidence type="ECO:0000256" key="12">
    <source>
        <dbReference type="HAMAP-Rule" id="MF_00278"/>
    </source>
</evidence>
<keyword evidence="5 12" id="KW-0028">Amino-acid biosynthesis</keyword>
<dbReference type="NCBIfam" id="TIGR01855">
    <property type="entry name" value="IMP_synth_hisH"/>
    <property type="match status" value="1"/>
</dbReference>
<evidence type="ECO:0000256" key="6">
    <source>
        <dbReference type="ARBA" id="ARBA00022801"/>
    </source>
</evidence>
<keyword evidence="9 12" id="KW-0456">Lyase</keyword>
<evidence type="ECO:0000256" key="9">
    <source>
        <dbReference type="ARBA" id="ARBA00023239"/>
    </source>
</evidence>
<dbReference type="EC" id="3.5.1.2" evidence="12"/>
<comment type="subunit">
    <text evidence="3 12">Heterodimer of HisH and HisF.</text>
</comment>
<sequence>MIAIIDYNAGNLRSIKKAVELYSNNIVITNDPETIFSADKIILPGVGNFGSVMQNLSIKNGEYSLKEVIGKAVENVPFLGICLGMQLLMEQSEECGDSKDGGLGIIKGDVLKFKGVEKIPHMGWNNVEQVKDIPLFEGIKNNEYFYFVHSYFVNPSNADVIAGVSDYGNKFACVLNKDNIYATQFHPEKSGNAGLKMIENFVELI</sequence>
<evidence type="ECO:0000256" key="8">
    <source>
        <dbReference type="ARBA" id="ARBA00023102"/>
    </source>
</evidence>
<dbReference type="PANTHER" id="PTHR42701:SF1">
    <property type="entry name" value="IMIDAZOLE GLYCEROL PHOSPHATE SYNTHASE SUBUNIT HISH"/>
    <property type="match status" value="1"/>
</dbReference>
<dbReference type="PIRSF" id="PIRSF000495">
    <property type="entry name" value="Amidotransf_hisH"/>
    <property type="match status" value="1"/>
</dbReference>
<proteinExistence type="inferred from homology"/>
<feature type="active site" description="Nucleophile" evidence="12 13">
    <location>
        <position position="82"/>
    </location>
</feature>
<dbReference type="GO" id="GO:0004359">
    <property type="term" value="F:glutaminase activity"/>
    <property type="evidence" value="ECO:0007669"/>
    <property type="project" value="UniProtKB-EC"/>
</dbReference>
<evidence type="ECO:0000313" key="15">
    <source>
        <dbReference type="EMBL" id="ABR55777.1"/>
    </source>
</evidence>
<evidence type="ECO:0000259" key="14">
    <source>
        <dbReference type="Pfam" id="PF00117"/>
    </source>
</evidence>
<protein>
    <recommendedName>
        <fullName evidence="12">Imidazole glycerol phosphate synthase subunit HisH</fullName>
        <ecNumber evidence="12">4.3.2.10</ecNumber>
    </recommendedName>
    <alternativeName>
        <fullName evidence="12">IGP synthase glutaminase subunit</fullName>
        <ecNumber evidence="12">3.5.1.2</ecNumber>
    </alternativeName>
    <alternativeName>
        <fullName evidence="12">IGP synthase subunit HisH</fullName>
    </alternativeName>
    <alternativeName>
        <fullName evidence="12">ImGP synthase subunit HisH</fullName>
        <shortName evidence="12">IGPS subunit HisH</shortName>
    </alternativeName>
</protein>
<dbReference type="GO" id="GO:0000107">
    <property type="term" value="F:imidazoleglycerol-phosphate synthase activity"/>
    <property type="evidence" value="ECO:0007669"/>
    <property type="project" value="UniProtKB-UniRule"/>
</dbReference>
<dbReference type="GeneID" id="75305584"/>
<comment type="catalytic activity">
    <reaction evidence="10 12">
        <text>5-[(5-phospho-1-deoxy-D-ribulos-1-ylimino)methylamino]-1-(5-phospho-beta-D-ribosyl)imidazole-4-carboxamide + L-glutamine = D-erythro-1-(imidazol-4-yl)glycerol 3-phosphate + 5-amino-1-(5-phospho-beta-D-ribosyl)imidazole-4-carboxamide + L-glutamate + H(+)</text>
        <dbReference type="Rhea" id="RHEA:24793"/>
        <dbReference type="ChEBI" id="CHEBI:15378"/>
        <dbReference type="ChEBI" id="CHEBI:29985"/>
        <dbReference type="ChEBI" id="CHEBI:58278"/>
        <dbReference type="ChEBI" id="CHEBI:58359"/>
        <dbReference type="ChEBI" id="CHEBI:58475"/>
        <dbReference type="ChEBI" id="CHEBI:58525"/>
        <dbReference type="EC" id="4.3.2.10"/>
    </reaction>
</comment>
<dbReference type="InterPro" id="IPR017926">
    <property type="entry name" value="GATASE"/>
</dbReference>